<dbReference type="EMBL" id="UGYN01000002">
    <property type="protein sequence ID" value="SUI70121.1"/>
    <property type="molecule type" value="Genomic_DNA"/>
</dbReference>
<feature type="transmembrane region" description="Helical" evidence="1">
    <location>
        <begin position="7"/>
        <end position="25"/>
    </location>
</feature>
<protein>
    <submittedName>
        <fullName evidence="2">Uncharacterized protein</fullName>
    </submittedName>
</protein>
<name>A0A379ZXJ8_9GAMM</name>
<keyword evidence="1" id="KW-0472">Membrane</keyword>
<reference evidence="2 3" key="1">
    <citation type="submission" date="2018-06" db="EMBL/GenBank/DDBJ databases">
        <authorList>
            <consortium name="Pathogen Informatics"/>
            <person name="Doyle S."/>
        </authorList>
    </citation>
    <scope>NUCLEOTIDE SEQUENCE [LARGE SCALE GENOMIC DNA]</scope>
    <source>
        <strain evidence="2 3">NCTC11544</strain>
    </source>
</reference>
<organism evidence="2 3">
    <name type="scientific">Serratia quinivorans</name>
    <dbReference type="NCBI Taxonomy" id="137545"/>
    <lineage>
        <taxon>Bacteria</taxon>
        <taxon>Pseudomonadati</taxon>
        <taxon>Pseudomonadota</taxon>
        <taxon>Gammaproteobacteria</taxon>
        <taxon>Enterobacterales</taxon>
        <taxon>Yersiniaceae</taxon>
        <taxon>Serratia</taxon>
    </lineage>
</organism>
<evidence type="ECO:0000256" key="1">
    <source>
        <dbReference type="SAM" id="Phobius"/>
    </source>
</evidence>
<gene>
    <name evidence="2" type="ORF">NCTC11544_03101</name>
</gene>
<dbReference type="Proteomes" id="UP000255529">
    <property type="component" value="Unassembled WGS sequence"/>
</dbReference>
<keyword evidence="1" id="KW-1133">Transmembrane helix</keyword>
<sequence>MKNKNRNFILFLLGILAIFFAYLWWKSEVNSGGFECRAKMHINMTVNICDRGYSDFDIFLSMQDNGLGYYMVLGTYTCPNSPPKFVDSTFHFAYEQNGQYYTLYLDKRDPEVSTMVKIFKYDELKIKIKKVDSFEYIVYLPFEQPMICKQD</sequence>
<evidence type="ECO:0000313" key="2">
    <source>
        <dbReference type="EMBL" id="SUI70121.1"/>
    </source>
</evidence>
<dbReference type="AlphaFoldDB" id="A0A379ZXJ8"/>
<accession>A0A379ZXJ8</accession>
<evidence type="ECO:0000313" key="3">
    <source>
        <dbReference type="Proteomes" id="UP000255529"/>
    </source>
</evidence>
<proteinExistence type="predicted"/>
<keyword evidence="1" id="KW-0812">Transmembrane</keyword>